<dbReference type="PANTHER" id="PTHR43277:SF4">
    <property type="entry name" value="ARGININE DECARBOXYLASE"/>
    <property type="match status" value="1"/>
</dbReference>
<comment type="cofactor">
    <cofactor evidence="1">
        <name>pyridoxal 5'-phosphate</name>
        <dbReference type="ChEBI" id="CHEBI:597326"/>
    </cofactor>
</comment>
<gene>
    <name evidence="8" type="ORF">H8695_06155</name>
</gene>
<evidence type="ECO:0000259" key="6">
    <source>
        <dbReference type="Pfam" id="PF01276"/>
    </source>
</evidence>
<evidence type="ECO:0000313" key="9">
    <source>
        <dbReference type="Proteomes" id="UP000620366"/>
    </source>
</evidence>
<keyword evidence="4" id="KW-0663">Pyridoxal phosphate</keyword>
<dbReference type="GO" id="GO:0016831">
    <property type="term" value="F:carboxy-lyase activity"/>
    <property type="evidence" value="ECO:0007669"/>
    <property type="project" value="UniProtKB-KW"/>
</dbReference>
<dbReference type="InterPro" id="IPR052357">
    <property type="entry name" value="Orn_Lys_Arg_decarboxylase-I"/>
</dbReference>
<dbReference type="GO" id="GO:0016740">
    <property type="term" value="F:transferase activity"/>
    <property type="evidence" value="ECO:0007669"/>
    <property type="project" value="UniProtKB-KW"/>
</dbReference>
<feature type="domain" description="Orn/Lys/Arg decarboxylases family 1 pyridoxal-P attachment site" evidence="6">
    <location>
        <begin position="4"/>
        <end position="268"/>
    </location>
</feature>
<proteinExistence type="inferred from homology"/>
<dbReference type="Pfam" id="PF03711">
    <property type="entry name" value="OKR_DC_1_C"/>
    <property type="match status" value="1"/>
</dbReference>
<dbReference type="InterPro" id="IPR015424">
    <property type="entry name" value="PyrdxlP-dep_Trfase"/>
</dbReference>
<dbReference type="PANTHER" id="PTHR43277">
    <property type="entry name" value="ARGININE DECARBOXYLASE"/>
    <property type="match status" value="1"/>
</dbReference>
<dbReference type="EMBL" id="JACRSP010000002">
    <property type="protein sequence ID" value="MBC8536275.1"/>
    <property type="molecule type" value="Genomic_DNA"/>
</dbReference>
<dbReference type="InterPro" id="IPR015421">
    <property type="entry name" value="PyrdxlP-dep_Trfase_major"/>
</dbReference>
<name>A0A926DC68_9FIRM</name>
<dbReference type="InterPro" id="IPR008286">
    <property type="entry name" value="Prn/Lys/Arg_de-COase_C"/>
</dbReference>
<dbReference type="InterPro" id="IPR000310">
    <property type="entry name" value="Orn/Lys/Arg_deCO2ase_major_dom"/>
</dbReference>
<keyword evidence="5" id="KW-0456">Lyase</keyword>
<dbReference type="Gene3D" id="3.90.100.10">
    <property type="entry name" value="Orn/Lys/Arg decarboxylase, C-terminal domain"/>
    <property type="match status" value="1"/>
</dbReference>
<keyword evidence="9" id="KW-1185">Reference proteome</keyword>
<protein>
    <submittedName>
        <fullName evidence="8">PLP-dependent transferase</fullName>
    </submittedName>
</protein>
<keyword evidence="3" id="KW-0210">Decarboxylase</keyword>
<evidence type="ECO:0000313" key="8">
    <source>
        <dbReference type="EMBL" id="MBC8536275.1"/>
    </source>
</evidence>
<dbReference type="RefSeq" id="WP_249300033.1">
    <property type="nucleotide sequence ID" value="NZ_JACRSP010000002.1"/>
</dbReference>
<dbReference type="Gene3D" id="3.40.640.10">
    <property type="entry name" value="Type I PLP-dependent aspartate aminotransferase-like (Major domain)"/>
    <property type="match status" value="1"/>
</dbReference>
<evidence type="ECO:0000256" key="3">
    <source>
        <dbReference type="ARBA" id="ARBA00022793"/>
    </source>
</evidence>
<accession>A0A926DC68</accession>
<reference evidence="8" key="1">
    <citation type="submission" date="2020-08" db="EMBL/GenBank/DDBJ databases">
        <title>Genome public.</title>
        <authorList>
            <person name="Liu C."/>
            <person name="Sun Q."/>
        </authorList>
    </citation>
    <scope>NUCLEOTIDE SEQUENCE</scope>
    <source>
        <strain evidence="8">BX7</strain>
    </source>
</reference>
<evidence type="ECO:0000256" key="5">
    <source>
        <dbReference type="ARBA" id="ARBA00023239"/>
    </source>
</evidence>
<comment type="similarity">
    <text evidence="2">Belongs to the Orn/Lys/Arg decarboxylase class-I family.</text>
</comment>
<dbReference type="Proteomes" id="UP000620366">
    <property type="component" value="Unassembled WGS sequence"/>
</dbReference>
<evidence type="ECO:0000259" key="7">
    <source>
        <dbReference type="Pfam" id="PF03711"/>
    </source>
</evidence>
<evidence type="ECO:0000256" key="2">
    <source>
        <dbReference type="ARBA" id="ARBA00010671"/>
    </source>
</evidence>
<evidence type="ECO:0000256" key="4">
    <source>
        <dbReference type="ARBA" id="ARBA00022898"/>
    </source>
</evidence>
<keyword evidence="8" id="KW-0808">Transferase</keyword>
<organism evidence="8 9">
    <name type="scientific">Feifania hominis</name>
    <dbReference type="NCBI Taxonomy" id="2763660"/>
    <lineage>
        <taxon>Bacteria</taxon>
        <taxon>Bacillati</taxon>
        <taxon>Bacillota</taxon>
        <taxon>Clostridia</taxon>
        <taxon>Eubacteriales</taxon>
        <taxon>Feifaniaceae</taxon>
        <taxon>Feifania</taxon>
    </lineage>
</organism>
<dbReference type="AlphaFoldDB" id="A0A926DC68"/>
<dbReference type="Pfam" id="PF01276">
    <property type="entry name" value="OKR_DC_1"/>
    <property type="match status" value="1"/>
</dbReference>
<sequence>MSKTPLYDLLVDYTKKTSVRLHMPGHGGQLHEAMKVLSTITPFDVTELPATDNLYAPGGPIAEAEELARELFGSRVSVFCAGGATLALQTALLLAGGEGAALLVDRRCHQSVFHAMALLDQHPHWLYPEGDDPCAQVLSAQALESLAAAHPEASAVVVTSPTYYGVRSDIAALADVAHRHGMALVVDNAHGSHLIALGGGELHPIRQGADYVIDSAHKTLPALTGAAYLHANAPCTPQSCKAAMALFGSTSPSFPILASLDLARAFLADRPQAFERLRGLILDLRELLECAAGLCFDCGGYESEGARLLDPLRMVLRLPGRAKELFSELSRRGIRFEMADRDHLVGIPSALLEEDALLTAGRAVMEVAAKLPATADSVSSSMLQFETIYSPRKAVFCAKKVVQLSQSEGLIAAQMLTPYPPGVPVICPGERITGDLIRAYGDTVGTIEVISQP</sequence>
<dbReference type="SUPFAM" id="SSF53383">
    <property type="entry name" value="PLP-dependent transferases"/>
    <property type="match status" value="1"/>
</dbReference>
<evidence type="ECO:0000256" key="1">
    <source>
        <dbReference type="ARBA" id="ARBA00001933"/>
    </source>
</evidence>
<comment type="caution">
    <text evidence="8">The sequence shown here is derived from an EMBL/GenBank/DDBJ whole genome shotgun (WGS) entry which is preliminary data.</text>
</comment>
<feature type="domain" description="Orn/Lys/Arg decarboxylase C-terminal" evidence="7">
    <location>
        <begin position="399"/>
        <end position="433"/>
    </location>
</feature>